<dbReference type="PANTHER" id="PTHR20941:SF1">
    <property type="entry name" value="FOLIC ACID SYNTHESIS PROTEIN FOL1"/>
    <property type="match status" value="1"/>
</dbReference>
<dbReference type="InterPro" id="IPR045031">
    <property type="entry name" value="DHP_synth-like"/>
</dbReference>
<dbReference type="NCBIfam" id="TIGR01496">
    <property type="entry name" value="DHPS"/>
    <property type="match status" value="1"/>
</dbReference>
<dbReference type="FunFam" id="3.20.20.20:FF:000006">
    <property type="entry name" value="Dihydropteroate synthase"/>
    <property type="match status" value="1"/>
</dbReference>
<keyword evidence="9 12" id="KW-0460">Magnesium</keyword>
<dbReference type="EMBL" id="SMAO01000004">
    <property type="protein sequence ID" value="TCT21340.1"/>
    <property type="molecule type" value="Genomic_DNA"/>
</dbReference>
<dbReference type="CDD" id="cd00739">
    <property type="entry name" value="DHPS"/>
    <property type="match status" value="1"/>
</dbReference>
<dbReference type="GO" id="GO:0005829">
    <property type="term" value="C:cytosol"/>
    <property type="evidence" value="ECO:0007669"/>
    <property type="project" value="TreeGrafter"/>
</dbReference>
<comment type="pathway">
    <text evidence="3 12">Cofactor biosynthesis; tetrahydrofolate biosynthesis; 7,8-dihydrofolate from 2-amino-4-hydroxy-6-hydroxymethyl-7,8-dihydropteridine diphosphate and 4-aminobenzoate: step 1/2.</text>
</comment>
<evidence type="ECO:0000256" key="9">
    <source>
        <dbReference type="ARBA" id="ARBA00022842"/>
    </source>
</evidence>
<evidence type="ECO:0000256" key="10">
    <source>
        <dbReference type="ARBA" id="ARBA00022909"/>
    </source>
</evidence>
<accession>A0A4R3MXJ2</accession>
<evidence type="ECO:0000256" key="12">
    <source>
        <dbReference type="RuleBase" id="RU361205"/>
    </source>
</evidence>
<name>A0A4R3MXJ2_9GAMM</name>
<dbReference type="PROSITE" id="PS00792">
    <property type="entry name" value="DHPS_1"/>
    <property type="match status" value="1"/>
</dbReference>
<sequence length="298" mass="31835">MPLNFIGRQSRPAFGPQHMNKASSDPTHPRIMGILNLTPDSFSDGGRYLDLDAAIAQGLRLLDQGAAIIDIGGESTRPGSQPVTAAEQARRVIEPIRRLRERIPPEILMSIDTTLAPVARAALDAGANWINDTSAGEDDPDMLPLAAERNVPIVLMHRQGRPVQMQANPHYDDVVGEVRAALLARVDAALAAGVREDRILLDPGIGFGKLLEHNLALLAGLEQLVALGFPVLLGASRKRFMATLCNEPDPAALMPATCATTALGVMAGVQVFRVHDVAGNRQAAEIAWAVRQAGKPET</sequence>
<evidence type="ECO:0000256" key="11">
    <source>
        <dbReference type="ARBA" id="ARBA00030193"/>
    </source>
</evidence>
<dbReference type="Proteomes" id="UP000295717">
    <property type="component" value="Unassembled WGS sequence"/>
</dbReference>
<evidence type="ECO:0000259" key="14">
    <source>
        <dbReference type="PROSITE" id="PS50972"/>
    </source>
</evidence>
<evidence type="ECO:0000256" key="2">
    <source>
        <dbReference type="ARBA" id="ARBA00001946"/>
    </source>
</evidence>
<dbReference type="PROSITE" id="PS50972">
    <property type="entry name" value="PTERIN_BINDING"/>
    <property type="match status" value="1"/>
</dbReference>
<comment type="function">
    <text evidence="12">Catalyzes the condensation of para-aminobenzoate (pABA) with 6-hydroxymethyl-7,8-dihydropterin diphosphate (DHPt-PP) to form 7,8-dihydropteroate (H2Pte), the immediate precursor of folate derivatives.</text>
</comment>
<keyword evidence="10 12" id="KW-0289">Folate biosynthesis</keyword>
<dbReference type="SUPFAM" id="SSF51717">
    <property type="entry name" value="Dihydropteroate synthetase-like"/>
    <property type="match status" value="1"/>
</dbReference>
<proteinExistence type="inferred from homology"/>
<comment type="catalytic activity">
    <reaction evidence="1">
        <text>(7,8-dihydropterin-6-yl)methyl diphosphate + 4-aminobenzoate = 7,8-dihydropteroate + diphosphate</text>
        <dbReference type="Rhea" id="RHEA:19949"/>
        <dbReference type="ChEBI" id="CHEBI:17836"/>
        <dbReference type="ChEBI" id="CHEBI:17839"/>
        <dbReference type="ChEBI" id="CHEBI:33019"/>
        <dbReference type="ChEBI" id="CHEBI:72950"/>
        <dbReference type="EC" id="2.5.1.15"/>
    </reaction>
</comment>
<dbReference type="PROSITE" id="PS00793">
    <property type="entry name" value="DHPS_2"/>
    <property type="match status" value="1"/>
</dbReference>
<evidence type="ECO:0000256" key="4">
    <source>
        <dbReference type="ARBA" id="ARBA00009503"/>
    </source>
</evidence>
<dbReference type="InterPro" id="IPR000489">
    <property type="entry name" value="Pterin-binding_dom"/>
</dbReference>
<comment type="similarity">
    <text evidence="4 12">Belongs to the DHPS family.</text>
</comment>
<dbReference type="InterPro" id="IPR006390">
    <property type="entry name" value="DHP_synth_dom"/>
</dbReference>
<dbReference type="GO" id="GO:0046654">
    <property type="term" value="P:tetrahydrofolate biosynthetic process"/>
    <property type="evidence" value="ECO:0007669"/>
    <property type="project" value="UniProtKB-UniPathway"/>
</dbReference>
<organism evidence="15 16">
    <name type="scientific">Thiobaca trueperi</name>
    <dbReference type="NCBI Taxonomy" id="127458"/>
    <lineage>
        <taxon>Bacteria</taxon>
        <taxon>Pseudomonadati</taxon>
        <taxon>Pseudomonadota</taxon>
        <taxon>Gammaproteobacteria</taxon>
        <taxon>Chromatiales</taxon>
        <taxon>Chromatiaceae</taxon>
        <taxon>Thiobaca</taxon>
    </lineage>
</organism>
<evidence type="ECO:0000256" key="6">
    <source>
        <dbReference type="ARBA" id="ARBA00016919"/>
    </source>
</evidence>
<dbReference type="AlphaFoldDB" id="A0A4R3MXJ2"/>
<keyword evidence="7 12" id="KW-0808">Transferase</keyword>
<protein>
    <recommendedName>
        <fullName evidence="6 12">Dihydropteroate synthase</fullName>
        <shortName evidence="12">DHPS</shortName>
        <ecNumber evidence="5 12">2.5.1.15</ecNumber>
    </recommendedName>
    <alternativeName>
        <fullName evidence="11 12">Dihydropteroate pyrophosphorylase</fullName>
    </alternativeName>
</protein>
<evidence type="ECO:0000256" key="7">
    <source>
        <dbReference type="ARBA" id="ARBA00022679"/>
    </source>
</evidence>
<dbReference type="InterPro" id="IPR011005">
    <property type="entry name" value="Dihydropteroate_synth-like_sf"/>
</dbReference>
<dbReference type="EC" id="2.5.1.15" evidence="5 12"/>
<dbReference type="PANTHER" id="PTHR20941">
    <property type="entry name" value="FOLATE SYNTHESIS PROTEINS"/>
    <property type="match status" value="1"/>
</dbReference>
<dbReference type="GO" id="GO:0046656">
    <property type="term" value="P:folic acid biosynthetic process"/>
    <property type="evidence" value="ECO:0007669"/>
    <property type="project" value="UniProtKB-KW"/>
</dbReference>
<reference evidence="15 16" key="1">
    <citation type="submission" date="2019-03" db="EMBL/GenBank/DDBJ databases">
        <title>Genomic Encyclopedia of Type Strains, Phase IV (KMG-IV): sequencing the most valuable type-strain genomes for metagenomic binning, comparative biology and taxonomic classification.</title>
        <authorList>
            <person name="Goeker M."/>
        </authorList>
    </citation>
    <scope>NUCLEOTIDE SEQUENCE [LARGE SCALE GENOMIC DNA]</scope>
    <source>
        <strain evidence="15 16">DSM 13587</strain>
    </source>
</reference>
<comment type="caution">
    <text evidence="15">The sequence shown here is derived from an EMBL/GenBank/DDBJ whole genome shotgun (WGS) entry which is preliminary data.</text>
</comment>
<dbReference type="UniPathway" id="UPA00077">
    <property type="reaction ID" value="UER00156"/>
</dbReference>
<feature type="region of interest" description="Disordered" evidence="13">
    <location>
        <begin position="1"/>
        <end position="28"/>
    </location>
</feature>
<evidence type="ECO:0000256" key="3">
    <source>
        <dbReference type="ARBA" id="ARBA00004763"/>
    </source>
</evidence>
<evidence type="ECO:0000256" key="13">
    <source>
        <dbReference type="SAM" id="MobiDB-lite"/>
    </source>
</evidence>
<gene>
    <name evidence="15" type="ORF">EDC35_104195</name>
</gene>
<keyword evidence="16" id="KW-1185">Reference proteome</keyword>
<dbReference type="Gene3D" id="3.20.20.20">
    <property type="entry name" value="Dihydropteroate synthase-like"/>
    <property type="match status" value="1"/>
</dbReference>
<keyword evidence="8 12" id="KW-0479">Metal-binding</keyword>
<dbReference type="GO" id="GO:0004156">
    <property type="term" value="F:dihydropteroate synthase activity"/>
    <property type="evidence" value="ECO:0007669"/>
    <property type="project" value="UniProtKB-EC"/>
</dbReference>
<dbReference type="Pfam" id="PF00809">
    <property type="entry name" value="Pterin_bind"/>
    <property type="match status" value="1"/>
</dbReference>
<evidence type="ECO:0000256" key="5">
    <source>
        <dbReference type="ARBA" id="ARBA00012458"/>
    </source>
</evidence>
<evidence type="ECO:0000256" key="1">
    <source>
        <dbReference type="ARBA" id="ARBA00000012"/>
    </source>
</evidence>
<feature type="domain" description="Pterin-binding" evidence="14">
    <location>
        <begin position="29"/>
        <end position="285"/>
    </location>
</feature>
<evidence type="ECO:0000256" key="8">
    <source>
        <dbReference type="ARBA" id="ARBA00022723"/>
    </source>
</evidence>
<comment type="cofactor">
    <cofactor evidence="2 12">
        <name>Mg(2+)</name>
        <dbReference type="ChEBI" id="CHEBI:18420"/>
    </cofactor>
</comment>
<dbReference type="GO" id="GO:0046872">
    <property type="term" value="F:metal ion binding"/>
    <property type="evidence" value="ECO:0007669"/>
    <property type="project" value="UniProtKB-KW"/>
</dbReference>
<evidence type="ECO:0000313" key="15">
    <source>
        <dbReference type="EMBL" id="TCT21340.1"/>
    </source>
</evidence>
<evidence type="ECO:0000313" key="16">
    <source>
        <dbReference type="Proteomes" id="UP000295717"/>
    </source>
</evidence>